<evidence type="ECO:0000256" key="1">
    <source>
        <dbReference type="SAM" id="MobiDB-lite"/>
    </source>
</evidence>
<gene>
    <name evidence="2" type="ordered locus">Fbal_2151</name>
</gene>
<keyword evidence="3" id="KW-1185">Reference proteome</keyword>
<accession>E1SVM3</accession>
<dbReference type="AlphaFoldDB" id="E1SVM3"/>
<sequence length="31" mass="3675">MARKMRNKRFRQMMKDLDKQTGQPAPKKLAA</sequence>
<proteinExistence type="predicted"/>
<dbReference type="KEGG" id="fbl:Fbal_2151"/>
<reference evidence="2 3" key="1">
    <citation type="journal article" date="2010" name="Stand. Genomic Sci.">
        <title>Complete genome sequence of Ferrimonas balearica type strain (PAT).</title>
        <authorList>
            <person name="Nolan M."/>
            <person name="Sikorski J."/>
            <person name="Davenport K."/>
            <person name="Lucas S."/>
            <person name="Glavina Del Rio T."/>
            <person name="Tice H."/>
            <person name="Cheng J."/>
            <person name="Goodwin L."/>
            <person name="Pitluck S."/>
            <person name="Liolios K."/>
            <person name="Ivanova N."/>
            <person name="Mavromatis K."/>
            <person name="Ovchinnikova G."/>
            <person name="Pati A."/>
            <person name="Chen A."/>
            <person name="Palaniappan K."/>
            <person name="Land M."/>
            <person name="Hauser L."/>
            <person name="Chang Y."/>
            <person name="Jeffries C."/>
            <person name="Tapia R."/>
            <person name="Brettin T."/>
            <person name="Detter J."/>
            <person name="Han C."/>
            <person name="Yasawong M."/>
            <person name="Rohde M."/>
            <person name="Tindall B."/>
            <person name="Goker M."/>
            <person name="Woyke T."/>
            <person name="Bristow J."/>
            <person name="Eisen J."/>
            <person name="Markowitz V."/>
            <person name="Hugenholtz P."/>
            <person name="Kyrpides N."/>
            <person name="Klenk H."/>
            <person name="Lapidus A."/>
        </authorList>
    </citation>
    <scope>NUCLEOTIDE SEQUENCE [LARGE SCALE GENOMIC DNA]</scope>
    <source>
        <strain evidence="3">DSM 9799 / CCM 4581 / KCTC 23876 / PAT</strain>
    </source>
</reference>
<evidence type="ECO:0000313" key="2">
    <source>
        <dbReference type="EMBL" id="ADN76354.1"/>
    </source>
</evidence>
<evidence type="ECO:0000313" key="3">
    <source>
        <dbReference type="Proteomes" id="UP000006683"/>
    </source>
</evidence>
<dbReference type="HOGENOM" id="CLU_3396611_0_0_6"/>
<organism evidence="2 3">
    <name type="scientific">Ferrimonas balearica (strain DSM 9799 / CCM 4581 / KCTC 23876 / PAT)</name>
    <dbReference type="NCBI Taxonomy" id="550540"/>
    <lineage>
        <taxon>Bacteria</taxon>
        <taxon>Pseudomonadati</taxon>
        <taxon>Pseudomonadota</taxon>
        <taxon>Gammaproteobacteria</taxon>
        <taxon>Alteromonadales</taxon>
        <taxon>Ferrimonadaceae</taxon>
        <taxon>Ferrimonas</taxon>
    </lineage>
</organism>
<protein>
    <submittedName>
        <fullName evidence="2">Uncharacterized protein</fullName>
    </submittedName>
</protein>
<name>E1SVM3_FERBD</name>
<dbReference type="EMBL" id="CP002209">
    <property type="protein sequence ID" value="ADN76354.1"/>
    <property type="molecule type" value="Genomic_DNA"/>
</dbReference>
<dbReference type="Proteomes" id="UP000006683">
    <property type="component" value="Chromosome"/>
</dbReference>
<dbReference type="STRING" id="550540.Fbal_2151"/>
<feature type="compositionally biased region" description="Basic residues" evidence="1">
    <location>
        <begin position="1"/>
        <end position="12"/>
    </location>
</feature>
<feature type="region of interest" description="Disordered" evidence="1">
    <location>
        <begin position="1"/>
        <end position="31"/>
    </location>
</feature>